<feature type="domain" description="AB hydrolase-1" evidence="1">
    <location>
        <begin position="22"/>
        <end position="279"/>
    </location>
</feature>
<reference evidence="2 3" key="1">
    <citation type="journal article" date="2007" name="Int. J. Syst. Evol. Microbiol.">
        <title>Description of Pelomonas aquatica sp. nov. and Pelomonas puraquae sp. nov., isolated from industrial and haemodialysis water.</title>
        <authorList>
            <person name="Gomila M."/>
            <person name="Bowien B."/>
            <person name="Falsen E."/>
            <person name="Moore E.R."/>
            <person name="Lalucat J."/>
        </authorList>
    </citation>
    <scope>NUCLEOTIDE SEQUENCE [LARGE SCALE GENOMIC DNA]</scope>
    <source>
        <strain evidence="2 3">CCUG 52769</strain>
    </source>
</reference>
<dbReference type="PANTHER" id="PTHR43433:SF5">
    <property type="entry name" value="AB HYDROLASE-1 DOMAIN-CONTAINING PROTEIN"/>
    <property type="match status" value="1"/>
</dbReference>
<protein>
    <submittedName>
        <fullName evidence="2">Alpha/beta hydrolase</fullName>
    </submittedName>
</protein>
<dbReference type="SUPFAM" id="SSF53474">
    <property type="entry name" value="alpha/beta-Hydrolases"/>
    <property type="match status" value="1"/>
</dbReference>
<dbReference type="Proteomes" id="UP000197446">
    <property type="component" value="Unassembled WGS sequence"/>
</dbReference>
<dbReference type="InterPro" id="IPR050471">
    <property type="entry name" value="AB_hydrolase"/>
</dbReference>
<organism evidence="2 3">
    <name type="scientific">Roseateles puraquae</name>
    <dbReference type="NCBI Taxonomy" id="431059"/>
    <lineage>
        <taxon>Bacteria</taxon>
        <taxon>Pseudomonadati</taxon>
        <taxon>Pseudomonadota</taxon>
        <taxon>Betaproteobacteria</taxon>
        <taxon>Burkholderiales</taxon>
        <taxon>Sphaerotilaceae</taxon>
        <taxon>Roseateles</taxon>
    </lineage>
</organism>
<dbReference type="Pfam" id="PF00561">
    <property type="entry name" value="Abhydrolase_1"/>
    <property type="match status" value="1"/>
</dbReference>
<dbReference type="EMBL" id="NISI01000006">
    <property type="protein sequence ID" value="OWR03006.1"/>
    <property type="molecule type" value="Genomic_DNA"/>
</dbReference>
<dbReference type="RefSeq" id="WP_088484160.1">
    <property type="nucleotide sequence ID" value="NZ_JBCNLH010000004.1"/>
</dbReference>
<gene>
    <name evidence="2" type="ORF">CDO81_15615</name>
</gene>
<name>A0A254N4I9_9BURK</name>
<dbReference type="OrthoDB" id="9798888at2"/>
<keyword evidence="3" id="KW-1185">Reference proteome</keyword>
<dbReference type="InterPro" id="IPR000073">
    <property type="entry name" value="AB_hydrolase_1"/>
</dbReference>
<evidence type="ECO:0000313" key="3">
    <source>
        <dbReference type="Proteomes" id="UP000197446"/>
    </source>
</evidence>
<proteinExistence type="predicted"/>
<evidence type="ECO:0000259" key="1">
    <source>
        <dbReference type="Pfam" id="PF00561"/>
    </source>
</evidence>
<dbReference type="AlphaFoldDB" id="A0A254N4I9"/>
<sequence>MQLSCNGVRLEVEVHGPDSGEPLLMIMGLGMQLVAWPDGLVEQLVARGFRVIRYDNRDVGLSQPFDALGVPNLPLAALLHTFGLPVKAPYQIADLARDAVGVLDALGIARAHVCGASMGGMIAQHLGFAHGDRLKSLTLMMTTSGHRSLPKESLKVRRVLLSRPKPGATTAQKFENVLDHFAHVYGVIGSPGYPAAPEALRARIAAVVKRSHRPQAVTRQLVAIAADRHRAARLPRITAPTLVLHGEADPLIPVAAAHDLARRIPGAQLQTLPGWGHDLPEALWPTLAEAVAANAARSERS</sequence>
<comment type="caution">
    <text evidence="2">The sequence shown here is derived from an EMBL/GenBank/DDBJ whole genome shotgun (WGS) entry which is preliminary data.</text>
</comment>
<evidence type="ECO:0000313" key="2">
    <source>
        <dbReference type="EMBL" id="OWR03006.1"/>
    </source>
</evidence>
<dbReference type="GO" id="GO:0004806">
    <property type="term" value="F:triacylglycerol lipase activity"/>
    <property type="evidence" value="ECO:0007669"/>
    <property type="project" value="TreeGrafter"/>
</dbReference>
<dbReference type="Gene3D" id="3.40.50.1820">
    <property type="entry name" value="alpha/beta hydrolase"/>
    <property type="match status" value="1"/>
</dbReference>
<dbReference type="PANTHER" id="PTHR43433">
    <property type="entry name" value="HYDROLASE, ALPHA/BETA FOLD FAMILY PROTEIN"/>
    <property type="match status" value="1"/>
</dbReference>
<keyword evidence="2" id="KW-0378">Hydrolase</keyword>
<dbReference type="GO" id="GO:0046503">
    <property type="term" value="P:glycerolipid catabolic process"/>
    <property type="evidence" value="ECO:0007669"/>
    <property type="project" value="TreeGrafter"/>
</dbReference>
<dbReference type="InterPro" id="IPR029058">
    <property type="entry name" value="AB_hydrolase_fold"/>
</dbReference>
<accession>A0A254N4I9</accession>